<organism evidence="1">
    <name type="scientific">uncultured organism MedDCM-OCT-S08-C256</name>
    <dbReference type="NCBI Taxonomy" id="743636"/>
    <lineage>
        <taxon>unclassified sequences</taxon>
        <taxon>environmental samples</taxon>
    </lineage>
</organism>
<sequence length="262" mass="27950">MDAALNGIEAVFLDLDGTIYLGGELIPGAMDFLDRCDEQGVARYFLSNNSSRSVAQYLKKLEGFGIPAVEDDVLLSTHDLLAWLKKEAVTKTWLIGTEGMREMMEGVGIATQSSDPQYVVLGYDTEINYEKIATGSIHLHAGVPLVASHPDMVCPSPDGGLPDVGAYLAMLKVTTGVDPVHITGKPNAGMILHKIEALGLDPAKCAMVGDRLYTDIAMASRAGCVGVLVLSGEATREDVAALPEHAEQQPTVIVNSVDELLR</sequence>
<keyword evidence="1" id="KW-0378">Hydrolase</keyword>
<name>D6PKR9_9ZZZZ</name>
<dbReference type="Gene3D" id="3.40.50.1000">
    <property type="entry name" value="HAD superfamily/HAD-like"/>
    <property type="match status" value="2"/>
</dbReference>
<dbReference type="PIRSF" id="PIRSF000915">
    <property type="entry name" value="PGP-type_phosphatase"/>
    <property type="match status" value="1"/>
</dbReference>
<dbReference type="AlphaFoldDB" id="D6PKR9"/>
<dbReference type="PANTHER" id="PTHR19288">
    <property type="entry name" value="4-NITROPHENYLPHOSPHATASE-RELATED"/>
    <property type="match status" value="1"/>
</dbReference>
<accession>D6PKR9</accession>
<dbReference type="EMBL" id="GU943132">
    <property type="protein sequence ID" value="ADD96320.1"/>
    <property type="molecule type" value="Genomic_DNA"/>
</dbReference>
<dbReference type="SUPFAM" id="SSF56784">
    <property type="entry name" value="HAD-like"/>
    <property type="match status" value="1"/>
</dbReference>
<dbReference type="NCBIfam" id="TIGR01460">
    <property type="entry name" value="HAD-SF-IIA"/>
    <property type="match status" value="1"/>
</dbReference>
<dbReference type="GO" id="GO:0016791">
    <property type="term" value="F:phosphatase activity"/>
    <property type="evidence" value="ECO:0007669"/>
    <property type="project" value="TreeGrafter"/>
</dbReference>
<dbReference type="PANTHER" id="PTHR19288:SF46">
    <property type="entry name" value="HALOACID DEHALOGENASE-LIKE HYDROLASE DOMAIN-CONTAINING PROTEIN 2"/>
    <property type="match status" value="1"/>
</dbReference>
<proteinExistence type="predicted"/>
<protein>
    <submittedName>
        <fullName evidence="1">HAD family hydrolase</fullName>
    </submittedName>
</protein>
<dbReference type="Pfam" id="PF13242">
    <property type="entry name" value="Hydrolase_like"/>
    <property type="match status" value="1"/>
</dbReference>
<dbReference type="Pfam" id="PF13344">
    <property type="entry name" value="Hydrolase_6"/>
    <property type="match status" value="1"/>
</dbReference>
<dbReference type="InterPro" id="IPR023214">
    <property type="entry name" value="HAD_sf"/>
</dbReference>
<dbReference type="InterPro" id="IPR006357">
    <property type="entry name" value="HAD-SF_hydro_IIA"/>
</dbReference>
<evidence type="ECO:0000313" key="1">
    <source>
        <dbReference type="EMBL" id="ADD96320.1"/>
    </source>
</evidence>
<dbReference type="InterPro" id="IPR036412">
    <property type="entry name" value="HAD-like_sf"/>
</dbReference>
<reference evidence="1" key="1">
    <citation type="journal article" date="2010" name="ISME J.">
        <title>Metagenome of the Mediterranean deep chlorophyll maximum studied by direct and fosmid library 454 pyrosequencing.</title>
        <authorList>
            <person name="Ghai R."/>
            <person name="Martin-Cuadrado A.B."/>
            <person name="Molto A.G."/>
            <person name="Heredia I.G."/>
            <person name="Cabrera R."/>
            <person name="Martin J."/>
            <person name="Verdu M."/>
            <person name="Deschamps P."/>
            <person name="Moreira D."/>
            <person name="Lopez-Garcia P."/>
            <person name="Mira A."/>
            <person name="Rodriguez-Valera F."/>
        </authorList>
    </citation>
    <scope>NUCLEOTIDE SEQUENCE</scope>
</reference>